<keyword evidence="5 6" id="KW-0472">Membrane</keyword>
<organism evidence="7 8">
    <name type="scientific">Pelagovum pacificum</name>
    <dbReference type="NCBI Taxonomy" id="2588711"/>
    <lineage>
        <taxon>Bacteria</taxon>
        <taxon>Pseudomonadati</taxon>
        <taxon>Pseudomonadota</taxon>
        <taxon>Alphaproteobacteria</taxon>
        <taxon>Rhodobacterales</taxon>
        <taxon>Paracoccaceae</taxon>
        <taxon>Pelagovum</taxon>
    </lineage>
</organism>
<dbReference type="InterPro" id="IPR030923">
    <property type="entry name" value="LptG"/>
</dbReference>
<feature type="transmembrane region" description="Helical" evidence="6">
    <location>
        <begin position="283"/>
        <end position="301"/>
    </location>
</feature>
<dbReference type="AlphaFoldDB" id="A0A5C5GCV0"/>
<dbReference type="GO" id="GO:0055085">
    <property type="term" value="P:transmembrane transport"/>
    <property type="evidence" value="ECO:0007669"/>
    <property type="project" value="InterPro"/>
</dbReference>
<keyword evidence="2" id="KW-1003">Cell membrane</keyword>
<evidence type="ECO:0000256" key="1">
    <source>
        <dbReference type="ARBA" id="ARBA00004651"/>
    </source>
</evidence>
<evidence type="ECO:0000256" key="6">
    <source>
        <dbReference type="SAM" id="Phobius"/>
    </source>
</evidence>
<feature type="transmembrane region" description="Helical" evidence="6">
    <location>
        <begin position="61"/>
        <end position="80"/>
    </location>
</feature>
<gene>
    <name evidence="7" type="primary">lptG</name>
    <name evidence="7" type="ORF">FHY64_00445</name>
</gene>
<dbReference type="Pfam" id="PF03739">
    <property type="entry name" value="LptF_LptG"/>
    <property type="match status" value="1"/>
</dbReference>
<dbReference type="RefSeq" id="WP_140192489.1">
    <property type="nucleotide sequence ID" value="NZ_CP065915.1"/>
</dbReference>
<reference evidence="7 8" key="1">
    <citation type="submission" date="2019-06" db="EMBL/GenBank/DDBJ databases">
        <title>Genome of new Rhodobacteraceae sp. SM1903.</title>
        <authorList>
            <person name="Ren X."/>
        </authorList>
    </citation>
    <scope>NUCLEOTIDE SEQUENCE [LARGE SCALE GENOMIC DNA]</scope>
    <source>
        <strain evidence="7 8">SM1903</strain>
    </source>
</reference>
<dbReference type="PANTHER" id="PTHR33529">
    <property type="entry name" value="SLR0882 PROTEIN-RELATED"/>
    <property type="match status" value="1"/>
</dbReference>
<feature type="transmembrane region" description="Helical" evidence="6">
    <location>
        <begin position="313"/>
        <end position="333"/>
    </location>
</feature>
<dbReference type="InterPro" id="IPR005495">
    <property type="entry name" value="LptG/LptF_permease"/>
</dbReference>
<dbReference type="PANTHER" id="PTHR33529:SF2">
    <property type="entry name" value="LIPOPOLYSACCHARIDE EXPORT SYSTEM PERMEASE PROTEIN LPTG"/>
    <property type="match status" value="1"/>
</dbReference>
<dbReference type="GO" id="GO:0015920">
    <property type="term" value="P:lipopolysaccharide transport"/>
    <property type="evidence" value="ECO:0007669"/>
    <property type="project" value="TreeGrafter"/>
</dbReference>
<dbReference type="Proteomes" id="UP000314011">
    <property type="component" value="Unassembled WGS sequence"/>
</dbReference>
<comment type="caution">
    <text evidence="7">The sequence shown here is derived from an EMBL/GenBank/DDBJ whole genome shotgun (WGS) entry which is preliminary data.</text>
</comment>
<protein>
    <submittedName>
        <fullName evidence="7">LPS export ABC transporter permease LptG</fullName>
    </submittedName>
</protein>
<evidence type="ECO:0000313" key="7">
    <source>
        <dbReference type="EMBL" id="TNY31809.1"/>
    </source>
</evidence>
<keyword evidence="4 6" id="KW-1133">Transmembrane helix</keyword>
<dbReference type="OrthoDB" id="9798468at2"/>
<dbReference type="GO" id="GO:0043190">
    <property type="term" value="C:ATP-binding cassette (ABC) transporter complex"/>
    <property type="evidence" value="ECO:0007669"/>
    <property type="project" value="InterPro"/>
</dbReference>
<sequence>MILHRYFAKRYLVSFALVSAMFFGLLGVMDLFEQARDVSEQEGVTGGDIIALTLLNAPANFYEFLPLFVILSSVNLFVGLGRSSEMVVTRASGRSAIRALAAPVAVVTIIGLIAITVLNPLVAATTRETEDRVTRIEDRGASVLSVDAGGLWLRQGGPEGQSVIRAGRANLDGTELSGVSFILFSPEGLPLRRVDARRAKLADGRWTLTDAKEWPLGDASVPEAEATEHDTFYIASNLTAAQIRDSFGAPSSIPIWELPRFIDRLEAAGFSAVRHQVWLQSELAKPLFLIAMMLIGAAFTLRHQRGRRIGLMVLLSICLSFGLYFIRNFAIVLGENGQIPVALAAWAPPLAGVALSLAMLLHQEDG</sequence>
<evidence type="ECO:0000256" key="3">
    <source>
        <dbReference type="ARBA" id="ARBA00022692"/>
    </source>
</evidence>
<evidence type="ECO:0000256" key="5">
    <source>
        <dbReference type="ARBA" id="ARBA00023136"/>
    </source>
</evidence>
<evidence type="ECO:0000313" key="8">
    <source>
        <dbReference type="Proteomes" id="UP000314011"/>
    </source>
</evidence>
<evidence type="ECO:0000256" key="2">
    <source>
        <dbReference type="ARBA" id="ARBA00022475"/>
    </source>
</evidence>
<keyword evidence="8" id="KW-1185">Reference proteome</keyword>
<name>A0A5C5GCV0_9RHOB</name>
<dbReference type="EMBL" id="VFFF01000001">
    <property type="protein sequence ID" value="TNY31809.1"/>
    <property type="molecule type" value="Genomic_DNA"/>
</dbReference>
<accession>A0A5C5GCV0</accession>
<comment type="subcellular location">
    <subcellularLocation>
        <location evidence="1">Cell membrane</location>
        <topology evidence="1">Multi-pass membrane protein</topology>
    </subcellularLocation>
</comment>
<evidence type="ECO:0000256" key="4">
    <source>
        <dbReference type="ARBA" id="ARBA00022989"/>
    </source>
</evidence>
<feature type="transmembrane region" description="Helical" evidence="6">
    <location>
        <begin position="100"/>
        <end position="122"/>
    </location>
</feature>
<dbReference type="NCBIfam" id="TIGR04408">
    <property type="entry name" value="LptG_lptG"/>
    <property type="match status" value="1"/>
</dbReference>
<proteinExistence type="predicted"/>
<feature type="transmembrane region" description="Helical" evidence="6">
    <location>
        <begin position="12"/>
        <end position="32"/>
    </location>
</feature>
<feature type="transmembrane region" description="Helical" evidence="6">
    <location>
        <begin position="339"/>
        <end position="361"/>
    </location>
</feature>
<keyword evidence="3 6" id="KW-0812">Transmembrane</keyword>